<evidence type="ECO:0000313" key="2">
    <source>
        <dbReference type="EMBL" id="RZU42361.1"/>
    </source>
</evidence>
<proteinExistence type="predicted"/>
<dbReference type="OrthoDB" id="120564at2"/>
<gene>
    <name evidence="2" type="ORF">BDD14_3927</name>
</gene>
<dbReference type="Proteomes" id="UP000292958">
    <property type="component" value="Unassembled WGS sequence"/>
</dbReference>
<dbReference type="EMBL" id="SHKW01000001">
    <property type="protein sequence ID" value="RZU42361.1"/>
    <property type="molecule type" value="Genomic_DNA"/>
</dbReference>
<sequence>MIHRTCRFKSIGLLALFLALPCLLSAQAPAPVPLTLQDALHQMSDLAGIIFVGEVLAIRHRAREQGASGVVEIDFRIDQAVRGCTAGSTYTLREWAGLWEGGDERYRPGQRLRLMPPRPRR</sequence>
<feature type="chain" id="PRO_5020698249" evidence="1">
    <location>
        <begin position="31"/>
        <end position="121"/>
    </location>
</feature>
<organism evidence="2 3">
    <name type="scientific">Edaphobacter modestus</name>
    <dbReference type="NCBI Taxonomy" id="388466"/>
    <lineage>
        <taxon>Bacteria</taxon>
        <taxon>Pseudomonadati</taxon>
        <taxon>Acidobacteriota</taxon>
        <taxon>Terriglobia</taxon>
        <taxon>Terriglobales</taxon>
        <taxon>Acidobacteriaceae</taxon>
        <taxon>Edaphobacter</taxon>
    </lineage>
</organism>
<evidence type="ECO:0000256" key="1">
    <source>
        <dbReference type="SAM" id="SignalP"/>
    </source>
</evidence>
<keyword evidence="3" id="KW-1185">Reference proteome</keyword>
<keyword evidence="1" id="KW-0732">Signal</keyword>
<dbReference type="RefSeq" id="WP_130420122.1">
    <property type="nucleotide sequence ID" value="NZ_SHKW01000001.1"/>
</dbReference>
<name>A0A4Q7YYM2_9BACT</name>
<feature type="signal peptide" evidence="1">
    <location>
        <begin position="1"/>
        <end position="30"/>
    </location>
</feature>
<dbReference type="AlphaFoldDB" id="A0A4Q7YYM2"/>
<comment type="caution">
    <text evidence="2">The sequence shown here is derived from an EMBL/GenBank/DDBJ whole genome shotgun (WGS) entry which is preliminary data.</text>
</comment>
<protein>
    <submittedName>
        <fullName evidence="2">Uncharacterized protein</fullName>
    </submittedName>
</protein>
<evidence type="ECO:0000313" key="3">
    <source>
        <dbReference type="Proteomes" id="UP000292958"/>
    </source>
</evidence>
<reference evidence="2 3" key="1">
    <citation type="submission" date="2019-02" db="EMBL/GenBank/DDBJ databases">
        <title>Genomic Encyclopedia of Archaeal and Bacterial Type Strains, Phase II (KMG-II): from individual species to whole genera.</title>
        <authorList>
            <person name="Goeker M."/>
        </authorList>
    </citation>
    <scope>NUCLEOTIDE SEQUENCE [LARGE SCALE GENOMIC DNA]</scope>
    <source>
        <strain evidence="2 3">DSM 18101</strain>
    </source>
</reference>
<accession>A0A4Q7YYM2</accession>